<evidence type="ECO:0000256" key="2">
    <source>
        <dbReference type="ARBA" id="ARBA00022741"/>
    </source>
</evidence>
<gene>
    <name evidence="5" type="ordered locus">Trebr_0235</name>
</gene>
<dbReference type="InterPro" id="IPR027417">
    <property type="entry name" value="P-loop_NTPase"/>
</dbReference>
<dbReference type="GO" id="GO:0016887">
    <property type="term" value="F:ATP hydrolysis activity"/>
    <property type="evidence" value="ECO:0007669"/>
    <property type="project" value="InterPro"/>
</dbReference>
<dbReference type="Proteomes" id="UP000006546">
    <property type="component" value="Chromosome"/>
</dbReference>
<evidence type="ECO:0000259" key="4">
    <source>
        <dbReference type="PROSITE" id="PS50893"/>
    </source>
</evidence>
<dbReference type="InterPro" id="IPR003593">
    <property type="entry name" value="AAA+_ATPase"/>
</dbReference>
<proteinExistence type="predicted"/>
<dbReference type="InterPro" id="IPR051782">
    <property type="entry name" value="ABC_Transporter_VariousFunc"/>
</dbReference>
<dbReference type="PANTHER" id="PTHR42939">
    <property type="entry name" value="ABC TRANSPORTER ATP-BINDING PROTEIN ALBC-RELATED"/>
    <property type="match status" value="1"/>
</dbReference>
<evidence type="ECO:0000313" key="5">
    <source>
        <dbReference type="EMBL" id="AEE15685.1"/>
    </source>
</evidence>
<evidence type="ECO:0000256" key="1">
    <source>
        <dbReference type="ARBA" id="ARBA00022448"/>
    </source>
</evidence>
<dbReference type="PANTHER" id="PTHR42939:SF3">
    <property type="entry name" value="ABC TRANSPORTER ATP-BINDING COMPONENT"/>
    <property type="match status" value="1"/>
</dbReference>
<dbReference type="RefSeq" id="WP_013757404.1">
    <property type="nucleotide sequence ID" value="NC_015500.1"/>
</dbReference>
<accession>F4LLZ3</accession>
<dbReference type="AlphaFoldDB" id="F4LLZ3"/>
<protein>
    <submittedName>
        <fullName evidence="5">ABC transporter related protein</fullName>
    </submittedName>
</protein>
<organism evidence="5 6">
    <name type="scientific">Treponema brennaborense (strain DSM 12168 / CIP 105900 / DD5/3)</name>
    <dbReference type="NCBI Taxonomy" id="906968"/>
    <lineage>
        <taxon>Bacteria</taxon>
        <taxon>Pseudomonadati</taxon>
        <taxon>Spirochaetota</taxon>
        <taxon>Spirochaetia</taxon>
        <taxon>Spirochaetales</taxon>
        <taxon>Treponemataceae</taxon>
        <taxon>Treponema</taxon>
    </lineage>
</organism>
<keyword evidence="1" id="KW-0813">Transport</keyword>
<keyword evidence="6" id="KW-1185">Reference proteome</keyword>
<dbReference type="Pfam" id="PF00005">
    <property type="entry name" value="ABC_tran"/>
    <property type="match status" value="1"/>
</dbReference>
<dbReference type="OrthoDB" id="9804819at2"/>
<evidence type="ECO:0000313" key="6">
    <source>
        <dbReference type="Proteomes" id="UP000006546"/>
    </source>
</evidence>
<dbReference type="SUPFAM" id="SSF52540">
    <property type="entry name" value="P-loop containing nucleoside triphosphate hydrolases"/>
    <property type="match status" value="1"/>
</dbReference>
<evidence type="ECO:0000256" key="3">
    <source>
        <dbReference type="ARBA" id="ARBA00022840"/>
    </source>
</evidence>
<dbReference type="KEGG" id="tbe:Trebr_0235"/>
<dbReference type="eggNOG" id="COG1131">
    <property type="taxonomic scope" value="Bacteria"/>
</dbReference>
<dbReference type="PROSITE" id="PS50893">
    <property type="entry name" value="ABC_TRANSPORTER_2"/>
    <property type="match status" value="1"/>
</dbReference>
<dbReference type="CDD" id="cd03230">
    <property type="entry name" value="ABC_DR_subfamily_A"/>
    <property type="match status" value="1"/>
</dbReference>
<dbReference type="EMBL" id="CP002696">
    <property type="protein sequence ID" value="AEE15685.1"/>
    <property type="molecule type" value="Genomic_DNA"/>
</dbReference>
<dbReference type="HOGENOM" id="CLU_000604_1_2_12"/>
<dbReference type="SMART" id="SM00382">
    <property type="entry name" value="AAA"/>
    <property type="match status" value="1"/>
</dbReference>
<name>F4LLZ3_TREBD</name>
<feature type="domain" description="ABC transporter" evidence="4">
    <location>
        <begin position="1"/>
        <end position="228"/>
    </location>
</feature>
<dbReference type="InterPro" id="IPR003439">
    <property type="entry name" value="ABC_transporter-like_ATP-bd"/>
</dbReference>
<reference evidence="6" key="1">
    <citation type="submission" date="2011-04" db="EMBL/GenBank/DDBJ databases">
        <title>The complete genome of Treponema brennaborense DSM 12168.</title>
        <authorList>
            <person name="Lucas S."/>
            <person name="Han J."/>
            <person name="Lapidus A."/>
            <person name="Bruce D."/>
            <person name="Goodwin L."/>
            <person name="Pitluck S."/>
            <person name="Peters L."/>
            <person name="Kyrpides N."/>
            <person name="Mavromatis K."/>
            <person name="Ivanova N."/>
            <person name="Mikhailova N."/>
            <person name="Pagani I."/>
            <person name="Teshima H."/>
            <person name="Detter J.C."/>
            <person name="Tapia R."/>
            <person name="Han C."/>
            <person name="Land M."/>
            <person name="Hauser L."/>
            <person name="Markowitz V."/>
            <person name="Cheng J.-F."/>
            <person name="Hugenholtz P."/>
            <person name="Woyke T."/>
            <person name="Wu D."/>
            <person name="Gronow S."/>
            <person name="Wellnitz S."/>
            <person name="Brambilla E."/>
            <person name="Klenk H.-P."/>
            <person name="Eisen J.A."/>
        </authorList>
    </citation>
    <scope>NUCLEOTIDE SEQUENCE [LARGE SCALE GENOMIC DNA]</scope>
    <source>
        <strain evidence="6">DSM 12168 / CIP 105900 / DD5/3</strain>
    </source>
</reference>
<sequence>MNVLEVTGLCKSYPGFALSDVSFSLEKGKITGFIGRNGAGKSTTLNSLLHFVHPDAGTITFFGKNVSEHELDIKQKVGFVSSGMTYYPKKKIKHITAVTRSFYRGWDETAYAEYMRAFNLDENKTPSQLSAGMKIKYALTLALSHNAELFVLDEPTSGLDPVSRDELLDIFMDLCDEGKSVLFSTHITSDLDKCADNIIYIKNGRILAESELRAFVGMYKTVSFAEPDIRLTAAQKEHLIGISRSKTGYTALIRTGAPEIPGITAAAADLESVMIHLEKQPAP</sequence>
<dbReference type="Gene3D" id="3.40.50.300">
    <property type="entry name" value="P-loop containing nucleotide triphosphate hydrolases"/>
    <property type="match status" value="1"/>
</dbReference>
<dbReference type="STRING" id="906968.Trebr_0235"/>
<keyword evidence="3" id="KW-0067">ATP-binding</keyword>
<keyword evidence="2" id="KW-0547">Nucleotide-binding</keyword>
<dbReference type="GO" id="GO:0005524">
    <property type="term" value="F:ATP binding"/>
    <property type="evidence" value="ECO:0007669"/>
    <property type="project" value="UniProtKB-KW"/>
</dbReference>